<comment type="catalytic activity">
    <reaction evidence="10">
        <text>FMN + ATP + H(+) = FAD + diphosphate</text>
        <dbReference type="Rhea" id="RHEA:17237"/>
        <dbReference type="ChEBI" id="CHEBI:15378"/>
        <dbReference type="ChEBI" id="CHEBI:30616"/>
        <dbReference type="ChEBI" id="CHEBI:33019"/>
        <dbReference type="ChEBI" id="CHEBI:57692"/>
        <dbReference type="ChEBI" id="CHEBI:58210"/>
        <dbReference type="EC" id="2.7.7.2"/>
    </reaction>
</comment>
<evidence type="ECO:0000259" key="11">
    <source>
        <dbReference type="Pfam" id="PF06574"/>
    </source>
</evidence>
<evidence type="ECO:0000256" key="2">
    <source>
        <dbReference type="ARBA" id="ARBA00012393"/>
    </source>
</evidence>
<keyword evidence="8" id="KW-0274">FAD</keyword>
<dbReference type="GO" id="GO:0006747">
    <property type="term" value="P:FAD biosynthetic process"/>
    <property type="evidence" value="ECO:0007669"/>
    <property type="project" value="UniProtKB-UniPathway"/>
</dbReference>
<evidence type="ECO:0000256" key="6">
    <source>
        <dbReference type="ARBA" id="ARBA00022695"/>
    </source>
</evidence>
<evidence type="ECO:0000256" key="5">
    <source>
        <dbReference type="ARBA" id="ARBA00022679"/>
    </source>
</evidence>
<dbReference type="Pfam" id="PF06574">
    <property type="entry name" value="FAD_syn"/>
    <property type="match status" value="1"/>
</dbReference>
<evidence type="ECO:0000256" key="7">
    <source>
        <dbReference type="ARBA" id="ARBA00022741"/>
    </source>
</evidence>
<dbReference type="Gene3D" id="3.40.50.620">
    <property type="entry name" value="HUPs"/>
    <property type="match status" value="1"/>
</dbReference>
<sequence length="190" mass="22288">MPPWRFKCLMKVIKCSLEQIKKISNGSVLTVGMFDGLHKYHKLIINKTCELGNLNKLNKVILTFDHKPTKVNEVLISESKKIEFIKSNFDIDLIYIIEVNDFLIKTTKEEFVKIIKDKLNVIFMVEGSDFKFGYKQEGNIQFLQNEFGKDNIFVFNRDTNISSSRLKQLINEEKYEEINKELEVDIDLLK</sequence>
<dbReference type="GO" id="GO:0009231">
    <property type="term" value="P:riboflavin biosynthetic process"/>
    <property type="evidence" value="ECO:0007669"/>
    <property type="project" value="InterPro"/>
</dbReference>
<gene>
    <name evidence="12" type="ORF">CK556_01540</name>
</gene>
<keyword evidence="5" id="KW-0808">Transferase</keyword>
<keyword evidence="6" id="KW-0548">Nucleotidyltransferase</keyword>
<evidence type="ECO:0000256" key="9">
    <source>
        <dbReference type="ARBA" id="ARBA00022840"/>
    </source>
</evidence>
<organism evidence="12 13">
    <name type="scientific">Mesoplasma chauliocola</name>
    <dbReference type="NCBI Taxonomy" id="216427"/>
    <lineage>
        <taxon>Bacteria</taxon>
        <taxon>Bacillati</taxon>
        <taxon>Mycoplasmatota</taxon>
        <taxon>Mollicutes</taxon>
        <taxon>Entomoplasmatales</taxon>
        <taxon>Entomoplasmataceae</taxon>
        <taxon>Mesoplasma</taxon>
    </lineage>
</organism>
<dbReference type="InterPro" id="IPR014729">
    <property type="entry name" value="Rossmann-like_a/b/a_fold"/>
</dbReference>
<dbReference type="KEGG" id="mchc:CK556_01540"/>
<evidence type="ECO:0000313" key="13">
    <source>
        <dbReference type="Proteomes" id="UP000232229"/>
    </source>
</evidence>
<dbReference type="GO" id="GO:0003919">
    <property type="term" value="F:FMN adenylyltransferase activity"/>
    <property type="evidence" value="ECO:0007669"/>
    <property type="project" value="UniProtKB-EC"/>
</dbReference>
<dbReference type="SUPFAM" id="SSF52374">
    <property type="entry name" value="Nucleotidylyl transferase"/>
    <property type="match status" value="1"/>
</dbReference>
<evidence type="ECO:0000256" key="1">
    <source>
        <dbReference type="ARBA" id="ARBA00004726"/>
    </source>
</evidence>
<comment type="pathway">
    <text evidence="1">Cofactor biosynthesis; FAD biosynthesis; FAD from FMN: step 1/1.</text>
</comment>
<evidence type="ECO:0000256" key="10">
    <source>
        <dbReference type="ARBA" id="ARBA00049494"/>
    </source>
</evidence>
<reference evidence="12 13" key="1">
    <citation type="submission" date="2017-08" db="EMBL/GenBank/DDBJ databases">
        <title>Complete Genome Sequence of Mesoplasma chauliocola.</title>
        <authorList>
            <person name="Knight T.F.Jr."/>
            <person name="Citino T."/>
        </authorList>
    </citation>
    <scope>NUCLEOTIDE SEQUENCE [LARGE SCALE GENOMIC DNA]</scope>
    <source>
        <strain evidence="12 13">CHPA-2</strain>
    </source>
</reference>
<dbReference type="GO" id="GO:0005524">
    <property type="term" value="F:ATP binding"/>
    <property type="evidence" value="ECO:0007669"/>
    <property type="project" value="UniProtKB-KW"/>
</dbReference>
<evidence type="ECO:0000256" key="4">
    <source>
        <dbReference type="ARBA" id="ARBA00022643"/>
    </source>
</evidence>
<dbReference type="InterPro" id="IPR015864">
    <property type="entry name" value="FAD_synthase"/>
</dbReference>
<dbReference type="UniPathway" id="UPA00277">
    <property type="reaction ID" value="UER00407"/>
</dbReference>
<dbReference type="EMBL" id="CP023173">
    <property type="protein sequence ID" value="ASZ09039.1"/>
    <property type="molecule type" value="Genomic_DNA"/>
</dbReference>
<accession>A0A249SN64</accession>
<dbReference type="EC" id="2.7.7.2" evidence="2"/>
<keyword evidence="9" id="KW-0067">ATP-binding</keyword>
<evidence type="ECO:0000313" key="12">
    <source>
        <dbReference type="EMBL" id="ASZ09039.1"/>
    </source>
</evidence>
<dbReference type="Proteomes" id="UP000232229">
    <property type="component" value="Chromosome"/>
</dbReference>
<proteinExistence type="predicted"/>
<dbReference type="AlphaFoldDB" id="A0A249SN64"/>
<protein>
    <recommendedName>
        <fullName evidence="2">FAD synthase</fullName>
        <ecNumber evidence="2">2.7.7.2</ecNumber>
    </recommendedName>
</protein>
<feature type="domain" description="FAD synthetase" evidence="11">
    <location>
        <begin position="22"/>
        <end position="149"/>
    </location>
</feature>
<evidence type="ECO:0000256" key="3">
    <source>
        <dbReference type="ARBA" id="ARBA00022630"/>
    </source>
</evidence>
<evidence type="ECO:0000256" key="8">
    <source>
        <dbReference type="ARBA" id="ARBA00022827"/>
    </source>
</evidence>
<keyword evidence="7" id="KW-0547">Nucleotide-binding</keyword>
<dbReference type="STRING" id="1336232.GCA_000518825_00234"/>
<keyword evidence="3" id="KW-0285">Flavoprotein</keyword>
<keyword evidence="13" id="KW-1185">Reference proteome</keyword>
<name>A0A249SN64_9MOLU</name>
<keyword evidence="4" id="KW-0288">FMN</keyword>